<evidence type="ECO:0000256" key="1">
    <source>
        <dbReference type="SAM" id="Phobius"/>
    </source>
</evidence>
<keyword evidence="1" id="KW-0472">Membrane</keyword>
<dbReference type="EMBL" id="JAWDKA010000003">
    <property type="protein sequence ID" value="MDV0441580.1"/>
    <property type="molecule type" value="Genomic_DNA"/>
</dbReference>
<sequence length="128" mass="13022">MNTKAITEAIGKIFKSDTLSEGKKMTEIGNVMKSSTGAATGGGTTRAAALNLGKYGLPAAGLGIGAGAGIGGGALLAGAGVQTAFGLDFSTEQKAAESKQKITGWVFFIVLAVVALWFLWPRIKKMVS</sequence>
<gene>
    <name evidence="2" type="ORF">McpAg1_07820</name>
    <name evidence="3" type="ORF">McpAg1_18460</name>
</gene>
<evidence type="ECO:0000313" key="2">
    <source>
        <dbReference type="EMBL" id="MDV0441580.1"/>
    </source>
</evidence>
<organism evidence="2 4">
    <name type="scientific">Methanorbis furvi</name>
    <dbReference type="NCBI Taxonomy" id="3028299"/>
    <lineage>
        <taxon>Archaea</taxon>
        <taxon>Methanobacteriati</taxon>
        <taxon>Methanobacteriota</taxon>
        <taxon>Stenosarchaea group</taxon>
        <taxon>Methanomicrobia</taxon>
        <taxon>Methanomicrobiales</taxon>
        <taxon>Methanocorpusculaceae</taxon>
        <taxon>Methanorbis</taxon>
    </lineage>
</organism>
<comment type="caution">
    <text evidence="2">The sequence shown here is derived from an EMBL/GenBank/DDBJ whole genome shotgun (WGS) entry which is preliminary data.</text>
</comment>
<dbReference type="Proteomes" id="UP001273136">
    <property type="component" value="Unassembled WGS sequence"/>
</dbReference>
<protein>
    <submittedName>
        <fullName evidence="2">Uncharacterized protein</fullName>
    </submittedName>
</protein>
<keyword evidence="1" id="KW-1133">Transmembrane helix</keyword>
<dbReference type="EMBL" id="JAWDKA010000013">
    <property type="protein sequence ID" value="MDV0442592.1"/>
    <property type="molecule type" value="Genomic_DNA"/>
</dbReference>
<evidence type="ECO:0000313" key="4">
    <source>
        <dbReference type="Proteomes" id="UP001273136"/>
    </source>
</evidence>
<dbReference type="RefSeq" id="WP_338093980.1">
    <property type="nucleotide sequence ID" value="NZ_JAWDKA010000003.1"/>
</dbReference>
<accession>A0AAE4MB24</accession>
<name>A0AAE4MB24_9EURY</name>
<feature type="transmembrane region" description="Helical" evidence="1">
    <location>
        <begin position="59"/>
        <end position="81"/>
    </location>
</feature>
<feature type="transmembrane region" description="Helical" evidence="1">
    <location>
        <begin position="102"/>
        <end position="120"/>
    </location>
</feature>
<dbReference type="AlphaFoldDB" id="A0AAE4MB24"/>
<evidence type="ECO:0000313" key="3">
    <source>
        <dbReference type="EMBL" id="MDV0442592.1"/>
    </source>
</evidence>
<reference evidence="2" key="1">
    <citation type="submission" date="2023-06" db="EMBL/GenBank/DDBJ databases">
        <title>Genome sequence of Methancorpusculaceae sp. Ag1.</title>
        <authorList>
            <person name="Protasov E."/>
            <person name="Platt K."/>
            <person name="Poehlein A."/>
            <person name="Daniel R."/>
            <person name="Brune A."/>
        </authorList>
    </citation>
    <scope>NUCLEOTIDE SEQUENCE</scope>
    <source>
        <strain evidence="2">Ag1</strain>
    </source>
</reference>
<keyword evidence="1" id="KW-0812">Transmembrane</keyword>
<keyword evidence="4" id="KW-1185">Reference proteome</keyword>
<proteinExistence type="predicted"/>